<name>A0A2T3W3A4_9DEIO</name>
<gene>
    <name evidence="1" type="ORF">C8263_18255</name>
</gene>
<accession>A0A2T3W3A4</accession>
<dbReference type="AlphaFoldDB" id="A0A2T3W3A4"/>
<evidence type="ECO:0000313" key="1">
    <source>
        <dbReference type="EMBL" id="PTA66381.1"/>
    </source>
</evidence>
<reference evidence="1 2" key="1">
    <citation type="submission" date="2018-03" db="EMBL/GenBank/DDBJ databases">
        <title>Draft genome of Deinococcus sp. OD32.</title>
        <authorList>
            <person name="Wang X.-P."/>
            <person name="Du Z.-J."/>
        </authorList>
    </citation>
    <scope>NUCLEOTIDE SEQUENCE [LARGE SCALE GENOMIC DNA]</scope>
    <source>
        <strain evidence="1 2">OD32</strain>
    </source>
</reference>
<dbReference type="EMBL" id="PYSV01000036">
    <property type="protein sequence ID" value="PTA66381.1"/>
    <property type="molecule type" value="Genomic_DNA"/>
</dbReference>
<proteinExistence type="predicted"/>
<dbReference type="RefSeq" id="WP_107139552.1">
    <property type="nucleotide sequence ID" value="NZ_PYSV01000036.1"/>
</dbReference>
<organism evidence="1 2">
    <name type="scientific">Deinococcus arcticus</name>
    <dbReference type="NCBI Taxonomy" id="2136176"/>
    <lineage>
        <taxon>Bacteria</taxon>
        <taxon>Thermotogati</taxon>
        <taxon>Deinococcota</taxon>
        <taxon>Deinococci</taxon>
        <taxon>Deinococcales</taxon>
        <taxon>Deinococcaceae</taxon>
        <taxon>Deinococcus</taxon>
    </lineage>
</organism>
<comment type="caution">
    <text evidence="1">The sequence shown here is derived from an EMBL/GenBank/DDBJ whole genome shotgun (WGS) entry which is preliminary data.</text>
</comment>
<evidence type="ECO:0000313" key="2">
    <source>
        <dbReference type="Proteomes" id="UP000240317"/>
    </source>
</evidence>
<protein>
    <submittedName>
        <fullName evidence="1">Uncharacterized protein</fullName>
    </submittedName>
</protein>
<dbReference type="OrthoDB" id="275232at2"/>
<dbReference type="Proteomes" id="UP000240317">
    <property type="component" value="Unassembled WGS sequence"/>
</dbReference>
<keyword evidence="2" id="KW-1185">Reference proteome</keyword>
<sequence length="102" mass="11714">MSNVVVRYFVVGVRPVKYVGLEDSIYLGAAYALDWQTGNFVSHDDYLDNIHGRPYKDEAEEISQEEFDAMVASYRQEKGLTKCDDAAFEQGLRYYRDVLSQS</sequence>